<dbReference type="Gene3D" id="3.20.20.70">
    <property type="entry name" value="Aldolase class I"/>
    <property type="match status" value="1"/>
</dbReference>
<keyword evidence="2" id="KW-0326">Glycosidase</keyword>
<dbReference type="Proteomes" id="UP000435649">
    <property type="component" value="Unassembled WGS sequence"/>
</dbReference>
<dbReference type="PANTHER" id="PTHR43053">
    <property type="entry name" value="GLYCOSIDASE FAMILY 31"/>
    <property type="match status" value="1"/>
</dbReference>
<dbReference type="InterPro" id="IPR017853">
    <property type="entry name" value="GH"/>
</dbReference>
<keyword evidence="1" id="KW-0378">Hydrolase</keyword>
<dbReference type="RefSeq" id="WP_154420408.1">
    <property type="nucleotide sequence ID" value="NZ_VUNS01000032.1"/>
</dbReference>
<protein>
    <submittedName>
        <fullName evidence="3">Alpha-galactosidase</fullName>
    </submittedName>
</protein>
<dbReference type="EMBL" id="VUNS01000032">
    <property type="protein sequence ID" value="MST99231.1"/>
    <property type="molecule type" value="Genomic_DNA"/>
</dbReference>
<dbReference type="GO" id="GO:0004557">
    <property type="term" value="F:alpha-galactosidase activity"/>
    <property type="evidence" value="ECO:0007669"/>
    <property type="project" value="InterPro"/>
</dbReference>
<sequence>MDFQTPWFDFRLTGLADGWTCDYTCRREAEEICIAGFHFRNVQPGRLPACRLEFRVPWRDMQIKWMPRRNMTDCHHFFPGWWNGGKFPYAVTHNQLLYVFANEAGRNRLAFACSECCRTVLATCGVSGEYIECELFFNTTASDPAVEFSFEVKIDRRKLAYDCVLADLAEWQTRQYAPAPVPESAFLPVYSTWYQFQKEVSQAELEKELPEAAAAGLKNIIIDDGWQCAGNGGGDDMSSTGEWLPDQTKFPDLAAFSERCGEYGVECLLWVGLPFVGKKCAAVYEKFRGKYLLENDSFAILDPRFPEVRRHLVGVCRRLVSDYGLAGLKLDFIDQVHLLGRKDPMGEEDAAGRDFRSLEMALDRLLDEIHSELCSLRKDVLIEFRQFYSGPSIRQHCNILRAQDCPGDEFQNRMRTVDLRLTAVPTAVHADMMTWHPAEKVPVILRQLLNTLFSVPQISVRLADAPEEVRRALAGYLKFTGEYRELLLKGRLSASHPEHCYPVVSSTLGDEMLIAVYADGQVIEPPRGLGCVVVVNASWRDGVFLRVQSSVAVKIFDIFGSLLREETFSPGIREIAVPSTGYALLTPDGADRHFISER</sequence>
<dbReference type="InterPro" id="IPR050985">
    <property type="entry name" value="Alpha-glycosidase_related"/>
</dbReference>
<accession>A0A844G9M8</accession>
<reference evidence="3 4" key="1">
    <citation type="submission" date="2019-08" db="EMBL/GenBank/DDBJ databases">
        <title>In-depth cultivation of the pig gut microbiome towards novel bacterial diversity and tailored functional studies.</title>
        <authorList>
            <person name="Wylensek D."/>
            <person name="Hitch T.C.A."/>
            <person name="Clavel T."/>
        </authorList>
    </citation>
    <scope>NUCLEOTIDE SEQUENCE [LARGE SCALE GENOMIC DNA]</scope>
    <source>
        <strain evidence="3 4">BBE-744-WT-12</strain>
    </source>
</reference>
<dbReference type="SUPFAM" id="SSF51445">
    <property type="entry name" value="(Trans)glycosidases"/>
    <property type="match status" value="1"/>
</dbReference>
<evidence type="ECO:0000313" key="3">
    <source>
        <dbReference type="EMBL" id="MST99231.1"/>
    </source>
</evidence>
<dbReference type="InterPro" id="IPR013785">
    <property type="entry name" value="Aldolase_TIM"/>
</dbReference>
<evidence type="ECO:0000256" key="2">
    <source>
        <dbReference type="ARBA" id="ARBA00023295"/>
    </source>
</evidence>
<dbReference type="PANTHER" id="PTHR43053:SF3">
    <property type="entry name" value="ALPHA-GALACTOSIDASE C-RELATED"/>
    <property type="match status" value="1"/>
</dbReference>
<organism evidence="3 4">
    <name type="scientific">Victivallis lenta</name>
    <dbReference type="NCBI Taxonomy" id="2606640"/>
    <lineage>
        <taxon>Bacteria</taxon>
        <taxon>Pseudomonadati</taxon>
        <taxon>Lentisphaerota</taxon>
        <taxon>Lentisphaeria</taxon>
        <taxon>Victivallales</taxon>
        <taxon>Victivallaceae</taxon>
        <taxon>Victivallis</taxon>
    </lineage>
</organism>
<evidence type="ECO:0000256" key="1">
    <source>
        <dbReference type="ARBA" id="ARBA00022801"/>
    </source>
</evidence>
<comment type="caution">
    <text evidence="3">The sequence shown here is derived from an EMBL/GenBank/DDBJ whole genome shotgun (WGS) entry which is preliminary data.</text>
</comment>
<proteinExistence type="predicted"/>
<dbReference type="AlphaFoldDB" id="A0A844G9M8"/>
<dbReference type="GO" id="GO:0016052">
    <property type="term" value="P:carbohydrate catabolic process"/>
    <property type="evidence" value="ECO:0007669"/>
    <property type="project" value="InterPro"/>
</dbReference>
<keyword evidence="4" id="KW-1185">Reference proteome</keyword>
<dbReference type="InterPro" id="IPR002252">
    <property type="entry name" value="Glyco_hydro_36"/>
</dbReference>
<evidence type="ECO:0000313" key="4">
    <source>
        <dbReference type="Proteomes" id="UP000435649"/>
    </source>
</evidence>
<dbReference type="CDD" id="cd14791">
    <property type="entry name" value="GH36"/>
    <property type="match status" value="1"/>
</dbReference>
<gene>
    <name evidence="3" type="ORF">FYJ85_19570</name>
</gene>
<name>A0A844G9M8_9BACT</name>